<keyword evidence="3" id="KW-1185">Reference proteome</keyword>
<dbReference type="KEGG" id="mng:MNEG_2183"/>
<dbReference type="InterPro" id="IPR029058">
    <property type="entry name" value="AB_hydrolase_fold"/>
</dbReference>
<dbReference type="Proteomes" id="UP000054498">
    <property type="component" value="Unassembled WGS sequence"/>
</dbReference>
<dbReference type="OrthoDB" id="8119704at2759"/>
<evidence type="ECO:0000259" key="1">
    <source>
        <dbReference type="Pfam" id="PF12697"/>
    </source>
</evidence>
<dbReference type="Gene3D" id="3.40.50.1820">
    <property type="entry name" value="alpha/beta hydrolase"/>
    <property type="match status" value="1"/>
</dbReference>
<dbReference type="PANTHER" id="PTHR43194">
    <property type="entry name" value="HYDROLASE ALPHA/BETA FOLD FAMILY"/>
    <property type="match status" value="1"/>
</dbReference>
<reference evidence="2 3" key="1">
    <citation type="journal article" date="2013" name="BMC Genomics">
        <title>Reconstruction of the lipid metabolism for the microalga Monoraphidium neglectum from its genome sequence reveals characteristics suitable for biofuel production.</title>
        <authorList>
            <person name="Bogen C."/>
            <person name="Al-Dilaimi A."/>
            <person name="Albersmeier A."/>
            <person name="Wichmann J."/>
            <person name="Grundmann M."/>
            <person name="Rupp O."/>
            <person name="Lauersen K.J."/>
            <person name="Blifernez-Klassen O."/>
            <person name="Kalinowski J."/>
            <person name="Goesmann A."/>
            <person name="Mussgnug J.H."/>
            <person name="Kruse O."/>
        </authorList>
    </citation>
    <scope>NUCLEOTIDE SEQUENCE [LARGE SCALE GENOMIC DNA]</scope>
    <source>
        <strain evidence="2 3">SAG 48.87</strain>
    </source>
</reference>
<protein>
    <recommendedName>
        <fullName evidence="1">AB hydrolase-1 domain-containing protein</fullName>
    </recommendedName>
</protein>
<dbReference type="EMBL" id="KK100458">
    <property type="protein sequence ID" value="KIZ05772.1"/>
    <property type="molecule type" value="Genomic_DNA"/>
</dbReference>
<organism evidence="2 3">
    <name type="scientific">Monoraphidium neglectum</name>
    <dbReference type="NCBI Taxonomy" id="145388"/>
    <lineage>
        <taxon>Eukaryota</taxon>
        <taxon>Viridiplantae</taxon>
        <taxon>Chlorophyta</taxon>
        <taxon>core chlorophytes</taxon>
        <taxon>Chlorophyceae</taxon>
        <taxon>CS clade</taxon>
        <taxon>Sphaeropleales</taxon>
        <taxon>Selenastraceae</taxon>
        <taxon>Monoraphidium</taxon>
    </lineage>
</organism>
<evidence type="ECO:0000313" key="2">
    <source>
        <dbReference type="EMBL" id="KIZ05772.1"/>
    </source>
</evidence>
<dbReference type="AlphaFoldDB" id="A0A0D2MZP8"/>
<dbReference type="RefSeq" id="XP_013904791.1">
    <property type="nucleotide sequence ID" value="XM_014049337.1"/>
</dbReference>
<sequence>MPYFSRAGYDCFAISQRCQGGSDRPAGVKVAGTLDSLTSDLESFVGSLPAPPIVIAHSFAGLILQKYLLTSALPPLAGAAFLCSVPPSGNKELVGRFMKRDLMLSMRITWAFVAKSFATSLDACREAFFSPELPEADLKRYQAQLAAGSPVRLLDLQDMNKQVPLPRPPPPANGAAPLPRFVLGGEGDNVVDIEAVQELAQYCGVQPVVVSGLAHDCMLDVRWEEAARQLRAWADAAAA</sequence>
<gene>
    <name evidence="2" type="ORF">MNEG_2183</name>
</gene>
<name>A0A0D2MZP8_9CHLO</name>
<dbReference type="GeneID" id="25735061"/>
<dbReference type="PANTHER" id="PTHR43194:SF2">
    <property type="entry name" value="PEROXISOMAL MEMBRANE PROTEIN LPX1"/>
    <property type="match status" value="1"/>
</dbReference>
<evidence type="ECO:0000313" key="3">
    <source>
        <dbReference type="Proteomes" id="UP000054498"/>
    </source>
</evidence>
<dbReference type="InterPro" id="IPR000073">
    <property type="entry name" value="AB_hydrolase_1"/>
</dbReference>
<dbReference type="SUPFAM" id="SSF53474">
    <property type="entry name" value="alpha/beta-Hydrolases"/>
    <property type="match status" value="1"/>
</dbReference>
<dbReference type="STRING" id="145388.A0A0D2MZP8"/>
<dbReference type="InterPro" id="IPR050228">
    <property type="entry name" value="Carboxylesterase_BioH"/>
</dbReference>
<accession>A0A0D2MZP8</accession>
<feature type="domain" description="AB hydrolase-1" evidence="1">
    <location>
        <begin position="5"/>
        <end position="226"/>
    </location>
</feature>
<dbReference type="Pfam" id="PF12697">
    <property type="entry name" value="Abhydrolase_6"/>
    <property type="match status" value="1"/>
</dbReference>
<proteinExistence type="predicted"/>